<dbReference type="EMBL" id="CAJOBJ010358476">
    <property type="protein sequence ID" value="CAF5216338.1"/>
    <property type="molecule type" value="Genomic_DNA"/>
</dbReference>
<dbReference type="EMBL" id="CAJOBJ010022411">
    <property type="protein sequence ID" value="CAF4223343.1"/>
    <property type="molecule type" value="Genomic_DNA"/>
</dbReference>
<reference evidence="2" key="1">
    <citation type="submission" date="2021-02" db="EMBL/GenBank/DDBJ databases">
        <authorList>
            <person name="Nowell W R."/>
        </authorList>
    </citation>
    <scope>NUCLEOTIDE SEQUENCE</scope>
</reference>
<accession>A0A8S3JAH4</accession>
<comment type="caution">
    <text evidence="2">The sequence shown here is derived from an EMBL/GenBank/DDBJ whole genome shotgun (WGS) entry which is preliminary data.</text>
</comment>
<protein>
    <submittedName>
        <fullName evidence="2">Uncharacterized protein</fullName>
    </submittedName>
</protein>
<sequence>IFKLFFQRRRATVHESLKHPWICFNEESTSSNEQTINSLDEEDEEEEAVVEEIDELTNETNVQNFN</sequence>
<proteinExistence type="predicted"/>
<evidence type="ECO:0000313" key="3">
    <source>
        <dbReference type="Proteomes" id="UP000681720"/>
    </source>
</evidence>
<evidence type="ECO:0000313" key="1">
    <source>
        <dbReference type="EMBL" id="CAF4223343.1"/>
    </source>
</evidence>
<gene>
    <name evidence="1" type="ORF">GIL414_LOCUS22504</name>
    <name evidence="2" type="ORF">GIL414_LOCUS81823</name>
</gene>
<dbReference type="AlphaFoldDB" id="A0A8S3JAH4"/>
<organism evidence="2 3">
    <name type="scientific">Rotaria magnacalcarata</name>
    <dbReference type="NCBI Taxonomy" id="392030"/>
    <lineage>
        <taxon>Eukaryota</taxon>
        <taxon>Metazoa</taxon>
        <taxon>Spiralia</taxon>
        <taxon>Gnathifera</taxon>
        <taxon>Rotifera</taxon>
        <taxon>Eurotatoria</taxon>
        <taxon>Bdelloidea</taxon>
        <taxon>Philodinida</taxon>
        <taxon>Philodinidae</taxon>
        <taxon>Rotaria</taxon>
    </lineage>
</organism>
<feature type="non-terminal residue" evidence="2">
    <location>
        <position position="1"/>
    </location>
</feature>
<name>A0A8S3JAH4_9BILA</name>
<evidence type="ECO:0000313" key="2">
    <source>
        <dbReference type="EMBL" id="CAF5216338.1"/>
    </source>
</evidence>
<dbReference type="Proteomes" id="UP000681720">
    <property type="component" value="Unassembled WGS sequence"/>
</dbReference>